<keyword evidence="1 5" id="KW-0719">Serine esterase</keyword>
<dbReference type="Pfam" id="PF00561">
    <property type="entry name" value="Abhydrolase_1"/>
    <property type="match status" value="1"/>
</dbReference>
<dbReference type="EC" id="3.1.1.85" evidence="5"/>
<dbReference type="Gene3D" id="3.40.50.1820">
    <property type="entry name" value="alpha/beta hydrolase"/>
    <property type="match status" value="1"/>
</dbReference>
<comment type="similarity">
    <text evidence="5">Belongs to the AB hydrolase superfamily. Carboxylesterase BioH family.</text>
</comment>
<dbReference type="PANTHER" id="PTHR43798">
    <property type="entry name" value="MONOACYLGLYCEROL LIPASE"/>
    <property type="match status" value="1"/>
</dbReference>
<dbReference type="InterPro" id="IPR010076">
    <property type="entry name" value="BioH"/>
</dbReference>
<comment type="pathway">
    <text evidence="5">Cofactor biosynthesis; biotin biosynthesis.</text>
</comment>
<dbReference type="NCBIfam" id="TIGR01738">
    <property type="entry name" value="bioH"/>
    <property type="match status" value="1"/>
</dbReference>
<feature type="binding site" evidence="5">
    <location>
        <begin position="83"/>
        <end position="84"/>
    </location>
    <ligand>
        <name>substrate</name>
    </ligand>
</feature>
<dbReference type="SUPFAM" id="SSF53474">
    <property type="entry name" value="alpha/beta-Hydrolases"/>
    <property type="match status" value="1"/>
</dbReference>
<dbReference type="GO" id="GO:0090499">
    <property type="term" value="F:pimelyl-[acyl-carrier protein] methyl ester esterase activity"/>
    <property type="evidence" value="ECO:0007669"/>
    <property type="project" value="UniProtKB-EC"/>
</dbReference>
<dbReference type="PANTHER" id="PTHR43798:SF31">
    <property type="entry name" value="AB HYDROLASE SUPERFAMILY PROTEIN YCLE"/>
    <property type="match status" value="1"/>
</dbReference>
<reference evidence="7" key="1">
    <citation type="submission" date="2022-11" db="EMBL/GenBank/DDBJ databases">
        <title>Genomic comparisons reveal selection pressure and functional variation between nutritional endosymbionts of cave-adapted and epigean Hawaiian planthoppers.</title>
        <authorList>
            <person name="Gossett J.M."/>
            <person name="Porter M.L."/>
            <person name="Vasquez Y."/>
            <person name="Bennett G.M."/>
            <person name="Chong R.A."/>
        </authorList>
    </citation>
    <scope>NUCLEOTIDE SEQUENCE</scope>
    <source>
        <strain evidence="7">OPOL2</strain>
    </source>
</reference>
<dbReference type="HAMAP" id="MF_01260">
    <property type="entry name" value="Carboxylester"/>
    <property type="match status" value="1"/>
</dbReference>
<feature type="binding site" evidence="5">
    <location>
        <position position="229"/>
    </location>
    <ligand>
        <name>substrate</name>
    </ligand>
</feature>
<feature type="active site" description="Nucleophile" evidence="5">
    <location>
        <position position="83"/>
    </location>
</feature>
<gene>
    <name evidence="5 7" type="primary">bioH</name>
    <name evidence="7" type="ORF">ONB71_02135</name>
</gene>
<evidence type="ECO:0000256" key="1">
    <source>
        <dbReference type="ARBA" id="ARBA00022487"/>
    </source>
</evidence>
<dbReference type="RefSeq" id="WP_274360507.1">
    <property type="nucleotide sequence ID" value="NZ_CP110496.1"/>
</dbReference>
<evidence type="ECO:0000256" key="2">
    <source>
        <dbReference type="ARBA" id="ARBA00022490"/>
    </source>
</evidence>
<dbReference type="AlphaFoldDB" id="A0AAX3N7B0"/>
<keyword evidence="4 5" id="KW-0378">Hydrolase</keyword>
<protein>
    <recommendedName>
        <fullName evidence="5">Pimeloyl-[acyl-carrier protein] methyl ester esterase</fullName>
        <ecNumber evidence="5">3.1.1.85</ecNumber>
    </recommendedName>
    <alternativeName>
        <fullName evidence="5">Biotin synthesis protein BioH</fullName>
    </alternativeName>
    <alternativeName>
        <fullName evidence="5">Carboxylesterase BioH</fullName>
    </alternativeName>
</protein>
<dbReference type="InterPro" id="IPR029058">
    <property type="entry name" value="AB_hydrolase_fold"/>
</dbReference>
<evidence type="ECO:0000256" key="5">
    <source>
        <dbReference type="HAMAP-Rule" id="MF_01260"/>
    </source>
</evidence>
<accession>A0AAX3N7B0</accession>
<dbReference type="GO" id="GO:0016020">
    <property type="term" value="C:membrane"/>
    <property type="evidence" value="ECO:0007669"/>
    <property type="project" value="TreeGrafter"/>
</dbReference>
<dbReference type="EMBL" id="CP110496">
    <property type="protein sequence ID" value="WDI78481.1"/>
    <property type="molecule type" value="Genomic_DNA"/>
</dbReference>
<proteinExistence type="inferred from homology"/>
<keyword evidence="3 5" id="KW-0093">Biotin biosynthesis</keyword>
<evidence type="ECO:0000256" key="3">
    <source>
        <dbReference type="ARBA" id="ARBA00022756"/>
    </source>
</evidence>
<dbReference type="GO" id="GO:0009102">
    <property type="term" value="P:biotin biosynthetic process"/>
    <property type="evidence" value="ECO:0007669"/>
    <property type="project" value="UniProtKB-UniRule"/>
</dbReference>
<comment type="caution">
    <text evidence="5">Lacks conserved residue(s) required for the propagation of feature annotation.</text>
</comment>
<dbReference type="GO" id="GO:0005737">
    <property type="term" value="C:cytoplasm"/>
    <property type="evidence" value="ECO:0007669"/>
    <property type="project" value="UniProtKB-SubCell"/>
</dbReference>
<name>A0AAX3N7B0_9ENTR</name>
<organism evidence="7 8">
    <name type="scientific">Candidatus Purcelliella pentastirinorum</name>
    <dbReference type="NCBI Taxonomy" id="472834"/>
    <lineage>
        <taxon>Bacteria</taxon>
        <taxon>Pseudomonadati</taxon>
        <taxon>Pseudomonadota</taxon>
        <taxon>Gammaproteobacteria</taxon>
        <taxon>Enterobacterales</taxon>
        <taxon>Enterobacteriaceae</taxon>
        <taxon>Candidatus Purcelliella</taxon>
    </lineage>
</organism>
<comment type="catalytic activity">
    <reaction evidence="5">
        <text>6-carboxyhexanoyl-[ACP] methyl ester + H2O = 6-carboxyhexanoyl-[ACP] + methanol + H(+)</text>
        <dbReference type="Rhea" id="RHEA:42700"/>
        <dbReference type="Rhea" id="RHEA-COMP:9955"/>
        <dbReference type="Rhea" id="RHEA-COMP:10186"/>
        <dbReference type="ChEBI" id="CHEBI:15377"/>
        <dbReference type="ChEBI" id="CHEBI:15378"/>
        <dbReference type="ChEBI" id="CHEBI:17790"/>
        <dbReference type="ChEBI" id="CHEBI:78846"/>
        <dbReference type="ChEBI" id="CHEBI:82735"/>
        <dbReference type="EC" id="3.1.1.85"/>
    </reaction>
</comment>
<dbReference type="InterPro" id="IPR000073">
    <property type="entry name" value="AB_hydrolase_1"/>
</dbReference>
<feature type="active site" evidence="5">
    <location>
        <position position="201"/>
    </location>
</feature>
<dbReference type="Proteomes" id="UP001214992">
    <property type="component" value="Chromosome"/>
</dbReference>
<evidence type="ECO:0000256" key="4">
    <source>
        <dbReference type="ARBA" id="ARBA00022801"/>
    </source>
</evidence>
<feature type="binding site" evidence="5">
    <location>
        <position position="22"/>
    </location>
    <ligand>
        <name>substrate</name>
    </ligand>
</feature>
<evidence type="ECO:0000313" key="7">
    <source>
        <dbReference type="EMBL" id="WDI78481.1"/>
    </source>
</evidence>
<dbReference type="InterPro" id="IPR050266">
    <property type="entry name" value="AB_hydrolase_sf"/>
</dbReference>
<comment type="function">
    <text evidence="5">The physiological role of BioH is to remove the methyl group introduced by BioC when the pimeloyl moiety is complete. It allows to synthesize pimeloyl-ACP via the fatty acid synthetic pathway through the hydrolysis of the ester bonds of pimeloyl-ACP esters.</text>
</comment>
<feature type="active site" evidence="5">
    <location>
        <position position="229"/>
    </location>
</feature>
<evidence type="ECO:0000259" key="6">
    <source>
        <dbReference type="Pfam" id="PF00561"/>
    </source>
</evidence>
<keyword evidence="2 5" id="KW-0963">Cytoplasm</keyword>
<comment type="subcellular location">
    <subcellularLocation>
        <location evidence="5">Cytoplasm</location>
    </subcellularLocation>
</comment>
<sequence>MEKLHFKTIGKHNINLILIHGWGTDSKIWKKITPKLTKHFKLYLIDLPGYGKNIKLENINKIEEIINILYPYIPNNTVIVGWSMGGIIATKIYLHNPTKIKGLILISTSPCFIKKKKWPGIKLKTLKLFKINLKKNYKKTINIFHNSLLLNKKSKKNNIFIKKIPKKKILELGLKIIKNIDIRNELIKINIPVLNIYGEKDNIIPKKFIHKLNKLYLNNKSIIIPNTTHAPFISKPKIICKQIIKFKNFIKKTQKIIYHK</sequence>
<feature type="domain" description="AB hydrolase-1" evidence="6">
    <location>
        <begin position="16"/>
        <end position="236"/>
    </location>
</feature>
<evidence type="ECO:0000313" key="8">
    <source>
        <dbReference type="Proteomes" id="UP001214992"/>
    </source>
</evidence>
<comment type="subunit">
    <text evidence="5">Monomer.</text>
</comment>